<accession>A0A1H6F606</accession>
<dbReference type="InterPro" id="IPR001387">
    <property type="entry name" value="Cro/C1-type_HTH"/>
</dbReference>
<dbReference type="SMART" id="SM00530">
    <property type="entry name" value="HTH_XRE"/>
    <property type="match status" value="1"/>
</dbReference>
<dbReference type="SUPFAM" id="SSF47413">
    <property type="entry name" value="lambda repressor-like DNA-binding domains"/>
    <property type="match status" value="1"/>
</dbReference>
<dbReference type="Pfam" id="PF01381">
    <property type="entry name" value="HTH_3"/>
    <property type="match status" value="1"/>
</dbReference>
<protein>
    <submittedName>
        <fullName evidence="2">Antitoxin HigA</fullName>
    </submittedName>
</protein>
<evidence type="ECO:0000313" key="3">
    <source>
        <dbReference type="Proteomes" id="UP000236724"/>
    </source>
</evidence>
<gene>
    <name evidence="2" type="primary">higA_3</name>
    <name evidence="2" type="ORF">MBHS_00673</name>
</gene>
<dbReference type="AlphaFoldDB" id="A0A1H6F606"/>
<dbReference type="PROSITE" id="PS50943">
    <property type="entry name" value="HTH_CROC1"/>
    <property type="match status" value="1"/>
</dbReference>
<feature type="domain" description="HTH cro/C1-type" evidence="1">
    <location>
        <begin position="35"/>
        <end position="89"/>
    </location>
</feature>
<dbReference type="OrthoDB" id="9792093at2"/>
<evidence type="ECO:0000313" key="2">
    <source>
        <dbReference type="EMBL" id="SEH04821.1"/>
    </source>
</evidence>
<keyword evidence="3" id="KW-1185">Reference proteome</keyword>
<evidence type="ECO:0000259" key="1">
    <source>
        <dbReference type="PROSITE" id="PS50943"/>
    </source>
</evidence>
<dbReference type="InterPro" id="IPR010982">
    <property type="entry name" value="Lambda_DNA-bd_dom_sf"/>
</dbReference>
<dbReference type="Gene3D" id="1.10.260.40">
    <property type="entry name" value="lambda repressor-like DNA-binding domains"/>
    <property type="match status" value="1"/>
</dbReference>
<organism evidence="2 3">
    <name type="scientific">Candidatus Venteria ishoeyi</name>
    <dbReference type="NCBI Taxonomy" id="1899563"/>
    <lineage>
        <taxon>Bacteria</taxon>
        <taxon>Pseudomonadati</taxon>
        <taxon>Pseudomonadota</taxon>
        <taxon>Gammaproteobacteria</taxon>
        <taxon>Thiotrichales</taxon>
        <taxon>Thiotrichaceae</taxon>
        <taxon>Venteria</taxon>
    </lineage>
</organism>
<dbReference type="EMBL" id="FMSV02000123">
    <property type="protein sequence ID" value="SEH04821.1"/>
    <property type="molecule type" value="Genomic_DNA"/>
</dbReference>
<dbReference type="RefSeq" id="WP_103918844.1">
    <property type="nucleotide sequence ID" value="NZ_FMSV02000123.1"/>
</dbReference>
<dbReference type="CDD" id="cd00093">
    <property type="entry name" value="HTH_XRE"/>
    <property type="match status" value="1"/>
</dbReference>
<proteinExistence type="predicted"/>
<name>A0A1H6F606_9GAMM</name>
<dbReference type="Proteomes" id="UP000236724">
    <property type="component" value="Unassembled WGS sequence"/>
</dbReference>
<reference evidence="2 3" key="1">
    <citation type="submission" date="2016-10" db="EMBL/GenBank/DDBJ databases">
        <authorList>
            <person name="de Groot N.N."/>
        </authorList>
    </citation>
    <scope>NUCLEOTIDE SEQUENCE [LARGE SCALE GENOMIC DNA]</scope>
    <source>
        <strain evidence="2">MBHS1</strain>
    </source>
</reference>
<dbReference type="GO" id="GO:0003677">
    <property type="term" value="F:DNA binding"/>
    <property type="evidence" value="ECO:0007669"/>
    <property type="project" value="InterPro"/>
</dbReference>
<sequence>MSDLKKYISHRKEADKVFEHGFEEGYQAFKIGALLKQAREASGLTQEEIAEKLHTKKSAISRIENHAEDIRLSTLEKFASVLGRKLEVSIR</sequence>